<organism evidence="1">
    <name type="scientific">Tanacetum cinerariifolium</name>
    <name type="common">Dalmatian daisy</name>
    <name type="synonym">Chrysanthemum cinerariifolium</name>
    <dbReference type="NCBI Taxonomy" id="118510"/>
    <lineage>
        <taxon>Eukaryota</taxon>
        <taxon>Viridiplantae</taxon>
        <taxon>Streptophyta</taxon>
        <taxon>Embryophyta</taxon>
        <taxon>Tracheophyta</taxon>
        <taxon>Spermatophyta</taxon>
        <taxon>Magnoliopsida</taxon>
        <taxon>eudicotyledons</taxon>
        <taxon>Gunneridae</taxon>
        <taxon>Pentapetalae</taxon>
        <taxon>asterids</taxon>
        <taxon>campanulids</taxon>
        <taxon>Asterales</taxon>
        <taxon>Asteraceae</taxon>
        <taxon>Asteroideae</taxon>
        <taxon>Anthemideae</taxon>
        <taxon>Anthemidinae</taxon>
        <taxon>Tanacetum</taxon>
    </lineage>
</organism>
<gene>
    <name evidence="1" type="ORF">Tci_925153</name>
</gene>
<feature type="non-terminal residue" evidence="1">
    <location>
        <position position="104"/>
    </location>
</feature>
<name>A0A699X908_TANCI</name>
<protein>
    <submittedName>
        <fullName evidence="1">Uncharacterized protein</fullName>
    </submittedName>
</protein>
<sequence>IQKRHRAIRTHAARVGAFIVGEQLLVVLGRGQQPDAVAIRQADEADFGTGQLFFEQERKPAVVQAAQIGQRVAGLGDRAAHVHALAGGQAVVLDNYVAVQLLSL</sequence>
<feature type="non-terminal residue" evidence="1">
    <location>
        <position position="1"/>
    </location>
</feature>
<comment type="caution">
    <text evidence="1">The sequence shown here is derived from an EMBL/GenBank/DDBJ whole genome shotgun (WGS) entry which is preliminary data.</text>
</comment>
<reference evidence="1" key="1">
    <citation type="journal article" date="2019" name="Sci. Rep.">
        <title>Draft genome of Tanacetum cinerariifolium, the natural source of mosquito coil.</title>
        <authorList>
            <person name="Yamashiro T."/>
            <person name="Shiraishi A."/>
            <person name="Satake H."/>
            <person name="Nakayama K."/>
        </authorList>
    </citation>
    <scope>NUCLEOTIDE SEQUENCE</scope>
</reference>
<dbReference type="AlphaFoldDB" id="A0A699X908"/>
<accession>A0A699X908</accession>
<proteinExistence type="predicted"/>
<dbReference type="EMBL" id="BKCJ011791093">
    <property type="protein sequence ID" value="GFD53184.1"/>
    <property type="molecule type" value="Genomic_DNA"/>
</dbReference>
<evidence type="ECO:0000313" key="1">
    <source>
        <dbReference type="EMBL" id="GFD53184.1"/>
    </source>
</evidence>